<keyword evidence="3" id="KW-1185">Reference proteome</keyword>
<evidence type="ECO:0000313" key="3">
    <source>
        <dbReference type="Proteomes" id="UP001275084"/>
    </source>
</evidence>
<dbReference type="PANTHER" id="PTHR33112:SF16">
    <property type="entry name" value="HETEROKARYON INCOMPATIBILITY DOMAIN-CONTAINING PROTEIN"/>
    <property type="match status" value="1"/>
</dbReference>
<dbReference type="PANTHER" id="PTHR33112">
    <property type="entry name" value="DOMAIN PROTEIN, PUTATIVE-RELATED"/>
    <property type="match status" value="1"/>
</dbReference>
<dbReference type="AlphaFoldDB" id="A0AAJ0HHA8"/>
<evidence type="ECO:0000313" key="2">
    <source>
        <dbReference type="EMBL" id="KAK3352377.1"/>
    </source>
</evidence>
<dbReference type="InterPro" id="IPR010730">
    <property type="entry name" value="HET"/>
</dbReference>
<protein>
    <submittedName>
        <fullName evidence="2">Heterokaryon incompatibility protein-domain-containing protein</fullName>
    </submittedName>
</protein>
<reference evidence="2" key="2">
    <citation type="submission" date="2023-06" db="EMBL/GenBank/DDBJ databases">
        <authorList>
            <consortium name="Lawrence Berkeley National Laboratory"/>
            <person name="Haridas S."/>
            <person name="Hensen N."/>
            <person name="Bonometti L."/>
            <person name="Westerberg I."/>
            <person name="Brannstrom I.O."/>
            <person name="Guillou S."/>
            <person name="Cros-Aarteil S."/>
            <person name="Calhoun S."/>
            <person name="Kuo A."/>
            <person name="Mondo S."/>
            <person name="Pangilinan J."/>
            <person name="Riley R."/>
            <person name="Labutti K."/>
            <person name="Andreopoulos B."/>
            <person name="Lipzen A."/>
            <person name="Chen C."/>
            <person name="Yanf M."/>
            <person name="Daum C."/>
            <person name="Ng V."/>
            <person name="Clum A."/>
            <person name="Steindorff A."/>
            <person name="Ohm R."/>
            <person name="Martin F."/>
            <person name="Silar P."/>
            <person name="Natvig D."/>
            <person name="Lalanne C."/>
            <person name="Gautier V."/>
            <person name="Ament-Velasquez S.L."/>
            <person name="Kruys A."/>
            <person name="Hutchinson M.I."/>
            <person name="Powell A.J."/>
            <person name="Barry K."/>
            <person name="Miller A.N."/>
            <person name="Grigoriev I.V."/>
            <person name="Debuchy R."/>
            <person name="Gladieux P."/>
            <person name="Thoren M.H."/>
            <person name="Johannesson H."/>
        </authorList>
    </citation>
    <scope>NUCLEOTIDE SEQUENCE</scope>
    <source>
        <strain evidence="2">CBS 955.72</strain>
    </source>
</reference>
<evidence type="ECO:0000259" key="1">
    <source>
        <dbReference type="Pfam" id="PF06985"/>
    </source>
</evidence>
<feature type="domain" description="Heterokaryon incompatibility" evidence="1">
    <location>
        <begin position="219"/>
        <end position="372"/>
    </location>
</feature>
<reference evidence="2" key="1">
    <citation type="journal article" date="2023" name="Mol. Phylogenet. Evol.">
        <title>Genome-scale phylogeny and comparative genomics of the fungal order Sordariales.</title>
        <authorList>
            <person name="Hensen N."/>
            <person name="Bonometti L."/>
            <person name="Westerberg I."/>
            <person name="Brannstrom I.O."/>
            <person name="Guillou S."/>
            <person name="Cros-Aarteil S."/>
            <person name="Calhoun S."/>
            <person name="Haridas S."/>
            <person name="Kuo A."/>
            <person name="Mondo S."/>
            <person name="Pangilinan J."/>
            <person name="Riley R."/>
            <person name="LaButti K."/>
            <person name="Andreopoulos B."/>
            <person name="Lipzen A."/>
            <person name="Chen C."/>
            <person name="Yan M."/>
            <person name="Daum C."/>
            <person name="Ng V."/>
            <person name="Clum A."/>
            <person name="Steindorff A."/>
            <person name="Ohm R.A."/>
            <person name="Martin F."/>
            <person name="Silar P."/>
            <person name="Natvig D.O."/>
            <person name="Lalanne C."/>
            <person name="Gautier V."/>
            <person name="Ament-Velasquez S.L."/>
            <person name="Kruys A."/>
            <person name="Hutchinson M.I."/>
            <person name="Powell A.J."/>
            <person name="Barry K."/>
            <person name="Miller A.N."/>
            <person name="Grigoriev I.V."/>
            <person name="Debuchy R."/>
            <person name="Gladieux P."/>
            <person name="Hiltunen Thoren M."/>
            <person name="Johannesson H."/>
        </authorList>
    </citation>
    <scope>NUCLEOTIDE SEQUENCE</scope>
    <source>
        <strain evidence="2">CBS 955.72</strain>
    </source>
</reference>
<sequence>MASELCTACAGISLSALCHDGYQHLPNAQAIFESALTCELCNVIRLGIHQNIVEEGEAPKREENLLHQINPEPIVLYGFSSEPPLESGVGLDNTSTNPKSTGPLKLVRVDAHIPIGDDVDIINLSVFAAPGSAARQSQNVLGRALLHDAASPEAFGLIGDWFQTCLTGHAACRVLFSSPGNSASEDVSPLLPTRVLDVGPPGGSQEPRLYVSNGTRASYVALSHCWGKHQILTTRTDNIQEHCRTISSSSLSKTFQDAVIITQRLGLRYVWIDSLCIVQDDAEDWRRESVKMGRIYQDAAITIAATGAKDGTVGCFIPRPLPPKQVALPYRVNEGPTPDEYIYITLFPNREVTSLESLEAAPLGGRAWITQEWMLSRRTIHYTPARMIWTCRTVLECEDGGSEAQMDEQMLLVSVKRYKDNKGKPQGELVPSDWEDMVGFFADWCELVSTYTSRDLTYESDKPAAIIGLAREIEQGIGEVYSAGIYYPSPPTGETTDELMTVQHRFLLLQLSWFGKSGLTRPPVLQKQPSWSWLSTTGAVRFHAPSQTAKPLARSIQIVEQKLSAAADSQLSAPVHLSLEARVKILDTANCRFTASFIGLHTKPPSVVQIFNFHSRSTFTTRAANIPYKLFYIEDLDSNALGWVSFDLCVLPGVDLHIVRLSSNHIDGTFDGFNVMFLAACDSKADQQGPRKFTRLGMGEILSSEWYDAVELEEIVVL</sequence>
<organism evidence="2 3">
    <name type="scientific">Lasiosphaeria hispida</name>
    <dbReference type="NCBI Taxonomy" id="260671"/>
    <lineage>
        <taxon>Eukaryota</taxon>
        <taxon>Fungi</taxon>
        <taxon>Dikarya</taxon>
        <taxon>Ascomycota</taxon>
        <taxon>Pezizomycotina</taxon>
        <taxon>Sordariomycetes</taxon>
        <taxon>Sordariomycetidae</taxon>
        <taxon>Sordariales</taxon>
        <taxon>Lasiosphaeriaceae</taxon>
        <taxon>Lasiosphaeria</taxon>
    </lineage>
</organism>
<gene>
    <name evidence="2" type="ORF">B0T25DRAFT_184829</name>
</gene>
<dbReference type="Proteomes" id="UP001275084">
    <property type="component" value="Unassembled WGS sequence"/>
</dbReference>
<proteinExistence type="predicted"/>
<comment type="caution">
    <text evidence="2">The sequence shown here is derived from an EMBL/GenBank/DDBJ whole genome shotgun (WGS) entry which is preliminary data.</text>
</comment>
<dbReference type="EMBL" id="JAUIQD010000004">
    <property type="protein sequence ID" value="KAK3352377.1"/>
    <property type="molecule type" value="Genomic_DNA"/>
</dbReference>
<accession>A0AAJ0HHA8</accession>
<dbReference type="Pfam" id="PF06985">
    <property type="entry name" value="HET"/>
    <property type="match status" value="1"/>
</dbReference>
<name>A0AAJ0HHA8_9PEZI</name>